<evidence type="ECO:0000313" key="7">
    <source>
        <dbReference type="Proteomes" id="UP000059113"/>
    </source>
</evidence>
<dbReference type="InterPro" id="IPR009050">
    <property type="entry name" value="Globin-like_sf"/>
</dbReference>
<dbReference type="GO" id="GO:0020037">
    <property type="term" value="F:heme binding"/>
    <property type="evidence" value="ECO:0007669"/>
    <property type="project" value="InterPro"/>
</dbReference>
<dbReference type="InterPro" id="IPR001486">
    <property type="entry name" value="Hemoglobin_trunc"/>
</dbReference>
<evidence type="ECO:0000256" key="1">
    <source>
        <dbReference type="ARBA" id="ARBA00022448"/>
    </source>
</evidence>
<keyword evidence="4" id="KW-0408">Iron</keyword>
<dbReference type="STRING" id="1648404.CP97_00180"/>
<dbReference type="Pfam" id="PF01152">
    <property type="entry name" value="Bac_globin"/>
    <property type="match status" value="1"/>
</dbReference>
<proteinExistence type="predicted"/>
<dbReference type="InterPro" id="IPR012292">
    <property type="entry name" value="Globin/Proto"/>
</dbReference>
<dbReference type="GO" id="GO:0046872">
    <property type="term" value="F:metal ion binding"/>
    <property type="evidence" value="ECO:0007669"/>
    <property type="project" value="UniProtKB-KW"/>
</dbReference>
<dbReference type="Gene3D" id="1.10.490.10">
    <property type="entry name" value="Globins"/>
    <property type="match status" value="1"/>
</dbReference>
<sequence>MTSANIRSHPADPDTRSFAQQKRAEKRAAAEEIGIDAAFIDRLVEAFYAKIREDDLLGPIFAERIADWSPHLGRMKGFWRSVLHNSGEFSGNPMLKHLAIPGLELRHFSRWLDLFYETLREAEGNPAATDLVGARARMIADSLLTATEMRRNGLAGGRAGKDLPHA</sequence>
<evidence type="ECO:0000256" key="5">
    <source>
        <dbReference type="SAM" id="MobiDB-lite"/>
    </source>
</evidence>
<evidence type="ECO:0000256" key="2">
    <source>
        <dbReference type="ARBA" id="ARBA00022617"/>
    </source>
</evidence>
<dbReference type="OrthoDB" id="25954at2"/>
<dbReference type="KEGG" id="ery:CP97_00180"/>
<accession>A0A0H4VD85</accession>
<keyword evidence="7" id="KW-1185">Reference proteome</keyword>
<dbReference type="RefSeq" id="WP_048884284.1">
    <property type="nucleotide sequence ID" value="NZ_CP011310.1"/>
</dbReference>
<evidence type="ECO:0000313" key="6">
    <source>
        <dbReference type="EMBL" id="AKQ40801.1"/>
    </source>
</evidence>
<protein>
    <submittedName>
        <fullName evidence="6">Hemoglobins-like protein</fullName>
    </submittedName>
</protein>
<evidence type="ECO:0000256" key="3">
    <source>
        <dbReference type="ARBA" id="ARBA00022723"/>
    </source>
</evidence>
<feature type="region of interest" description="Disordered" evidence="5">
    <location>
        <begin position="1"/>
        <end position="20"/>
    </location>
</feature>
<keyword evidence="1" id="KW-0813">Transport</keyword>
<evidence type="ECO:0000256" key="4">
    <source>
        <dbReference type="ARBA" id="ARBA00023004"/>
    </source>
</evidence>
<keyword evidence="3" id="KW-0479">Metal-binding</keyword>
<gene>
    <name evidence="6" type="ORF">CP97_00180</name>
</gene>
<dbReference type="AlphaFoldDB" id="A0A0H4VD85"/>
<name>A0A0H4VD85_9SPHN</name>
<dbReference type="GO" id="GO:0019825">
    <property type="term" value="F:oxygen binding"/>
    <property type="evidence" value="ECO:0007669"/>
    <property type="project" value="InterPro"/>
</dbReference>
<dbReference type="SUPFAM" id="SSF46458">
    <property type="entry name" value="Globin-like"/>
    <property type="match status" value="1"/>
</dbReference>
<dbReference type="EMBL" id="CP011310">
    <property type="protein sequence ID" value="AKQ40801.1"/>
    <property type="molecule type" value="Genomic_DNA"/>
</dbReference>
<reference evidence="7" key="2">
    <citation type="submission" date="2015-04" db="EMBL/GenBank/DDBJ databases">
        <title>The complete genome sequence of Erythrobacter sp. s21-N3.</title>
        <authorList>
            <person name="Zhuang L."/>
            <person name="Liu Y."/>
            <person name="Shao Z."/>
        </authorList>
    </citation>
    <scope>NUCLEOTIDE SEQUENCE [LARGE SCALE GENOMIC DNA]</scope>
    <source>
        <strain evidence="7">s21-N3</strain>
    </source>
</reference>
<reference evidence="6 7" key="1">
    <citation type="journal article" date="2015" name="Int. J. Syst. Evol. Microbiol.">
        <title>Erythrobacter atlanticus sp. nov., a bacterium from ocean sediment able to degrade polycyclic aromatic hydrocarbons.</title>
        <authorList>
            <person name="Zhuang L."/>
            <person name="Liu Y."/>
            <person name="Wang L."/>
            <person name="Wang W."/>
            <person name="Shao Z."/>
        </authorList>
    </citation>
    <scope>NUCLEOTIDE SEQUENCE [LARGE SCALE GENOMIC DNA]</scope>
    <source>
        <strain evidence="7">s21-N3</strain>
    </source>
</reference>
<organism evidence="6 7">
    <name type="scientific">Aurantiacibacter atlanticus</name>
    <dbReference type="NCBI Taxonomy" id="1648404"/>
    <lineage>
        <taxon>Bacteria</taxon>
        <taxon>Pseudomonadati</taxon>
        <taxon>Pseudomonadota</taxon>
        <taxon>Alphaproteobacteria</taxon>
        <taxon>Sphingomonadales</taxon>
        <taxon>Erythrobacteraceae</taxon>
        <taxon>Aurantiacibacter</taxon>
    </lineage>
</organism>
<dbReference type="CDD" id="cd08916">
    <property type="entry name" value="TrHb3_P"/>
    <property type="match status" value="1"/>
</dbReference>
<dbReference type="PATRIC" id="fig|1648404.4.peg.39"/>
<dbReference type="Proteomes" id="UP000059113">
    <property type="component" value="Chromosome"/>
</dbReference>
<keyword evidence="2" id="KW-0349">Heme</keyword>